<sequence length="555" mass="64775">MTYNKKRMLSYGVILISVLLAYFCRLVRPKNTFARNFADQCRNCIYLGLYCAWVIYLEKHVVYKKMRRCLTAIGCLMVFWFFVRTVKFHIFHEPLGEHICWYLYYIPMILIPVLGLSAALFFVEKDEEKTVRQIIILLTVAAVLIISVFTNDLHQLVFRFSKQPPFSDRDYSYGILFAVIQGWMLSCLTGMEIILIRKSRIPGKKQFWLPVIPGILLLGWNVGNIFHLSFIQTLAGDMTAVCCLLMAAIYQGCIVCGLIQTNNRYFELFQTSGGLDAEITDDSFQRYYHSGDFPKLSPEMRTMIIHRSSVQEQGIRINHIPIRGGHLFWSEDISILLDQYQDIREQQEELIARNRLLQKTYEKEAERRKTEEQNRLLNMIQNQTAGQLELLSQLMDELERTESRERYDLLLGKIVVIGTYLKRRKNLVLTQYTSDGNVLTMEDLRQSLAESCDSLKLCRIRAAYYVENGDIQLNAEDILKCYDTFEWLAERLSDVMQSMFYRVSQIEDDLRISVHIASEADLCGLMSERPDLKVQQEDEKEWFVGCSIFRKRGGR</sequence>
<feature type="transmembrane region" description="Helical" evidence="2">
    <location>
        <begin position="207"/>
        <end position="226"/>
    </location>
</feature>
<name>A0ABX2H6X6_9FIRM</name>
<gene>
    <name evidence="4" type="ORF">G5B17_06040</name>
</gene>
<keyword evidence="2" id="KW-1133">Transmembrane helix</keyword>
<feature type="transmembrane region" description="Helical" evidence="2">
    <location>
        <begin position="238"/>
        <end position="259"/>
    </location>
</feature>
<feature type="domain" description="Histidine kinase N-terminal 7TM region" evidence="3">
    <location>
        <begin position="53"/>
        <end position="251"/>
    </location>
</feature>
<evidence type="ECO:0000256" key="2">
    <source>
        <dbReference type="SAM" id="Phobius"/>
    </source>
</evidence>
<protein>
    <recommendedName>
        <fullName evidence="3">Histidine kinase N-terminal 7TM region domain-containing protein</fullName>
    </recommendedName>
</protein>
<dbReference type="RefSeq" id="WP_173769539.1">
    <property type="nucleotide sequence ID" value="NZ_JAAITS010000012.1"/>
</dbReference>
<organism evidence="4 5">
    <name type="scientific">Blautia faecis</name>
    <dbReference type="NCBI Taxonomy" id="871665"/>
    <lineage>
        <taxon>Bacteria</taxon>
        <taxon>Bacillati</taxon>
        <taxon>Bacillota</taxon>
        <taxon>Clostridia</taxon>
        <taxon>Lachnospirales</taxon>
        <taxon>Lachnospiraceae</taxon>
        <taxon>Blautia</taxon>
    </lineage>
</organism>
<accession>A0ABX2H6X6</accession>
<evidence type="ECO:0000259" key="3">
    <source>
        <dbReference type="Pfam" id="PF16927"/>
    </source>
</evidence>
<dbReference type="Proteomes" id="UP001644719">
    <property type="component" value="Unassembled WGS sequence"/>
</dbReference>
<feature type="transmembrane region" description="Helical" evidence="2">
    <location>
        <begin position="171"/>
        <end position="195"/>
    </location>
</feature>
<reference evidence="4 5" key="1">
    <citation type="journal article" date="2020" name="Cell Host Microbe">
        <title>Functional and Genomic Variation between Human-Derived Isolates of Lachnospiraceae Reveals Inter- and Intra-Species Diversity.</title>
        <authorList>
            <person name="Sorbara M.T."/>
            <person name="Littmann E.R."/>
            <person name="Fontana E."/>
            <person name="Moody T.U."/>
            <person name="Kohout C.E."/>
            <person name="Gjonbalaj M."/>
            <person name="Eaton V."/>
            <person name="Seok R."/>
            <person name="Leiner I.M."/>
            <person name="Pamer E.G."/>
        </authorList>
    </citation>
    <scope>NUCLEOTIDE SEQUENCE [LARGE SCALE GENOMIC DNA]</scope>
    <source>
        <strain evidence="4 5">MSK.17.74</strain>
    </source>
</reference>
<keyword evidence="2" id="KW-0812">Transmembrane</keyword>
<evidence type="ECO:0000256" key="1">
    <source>
        <dbReference type="SAM" id="Coils"/>
    </source>
</evidence>
<feature type="transmembrane region" description="Helical" evidence="2">
    <location>
        <begin position="69"/>
        <end position="90"/>
    </location>
</feature>
<dbReference type="Pfam" id="PF16927">
    <property type="entry name" value="HisKA_7TM"/>
    <property type="match status" value="1"/>
</dbReference>
<feature type="transmembrane region" description="Helical" evidence="2">
    <location>
        <begin position="102"/>
        <end position="122"/>
    </location>
</feature>
<dbReference type="EMBL" id="JAAITS010000012">
    <property type="protein sequence ID" value="NSG84998.1"/>
    <property type="molecule type" value="Genomic_DNA"/>
</dbReference>
<comment type="caution">
    <text evidence="4">The sequence shown here is derived from an EMBL/GenBank/DDBJ whole genome shotgun (WGS) entry which is preliminary data.</text>
</comment>
<proteinExistence type="predicted"/>
<keyword evidence="2" id="KW-0472">Membrane</keyword>
<evidence type="ECO:0000313" key="4">
    <source>
        <dbReference type="EMBL" id="NSG84998.1"/>
    </source>
</evidence>
<dbReference type="InterPro" id="IPR031621">
    <property type="entry name" value="HisKA_7TM"/>
</dbReference>
<evidence type="ECO:0000313" key="5">
    <source>
        <dbReference type="Proteomes" id="UP001644719"/>
    </source>
</evidence>
<keyword evidence="5" id="KW-1185">Reference proteome</keyword>
<feature type="transmembrane region" description="Helical" evidence="2">
    <location>
        <begin position="134"/>
        <end position="151"/>
    </location>
</feature>
<keyword evidence="1" id="KW-0175">Coiled coil</keyword>
<feature type="coiled-coil region" evidence="1">
    <location>
        <begin position="333"/>
        <end position="382"/>
    </location>
</feature>